<proteinExistence type="inferred from homology"/>
<dbReference type="SUPFAM" id="SSF100950">
    <property type="entry name" value="NagB/RpiA/CoA transferase-like"/>
    <property type="match status" value="2"/>
</dbReference>
<dbReference type="Pfam" id="PF13336">
    <property type="entry name" value="AcetylCoA_hyd_C"/>
    <property type="match status" value="1"/>
</dbReference>
<comment type="similarity">
    <text evidence="2">Belongs to the acetyl-CoA hydrolase/transferase family.</text>
</comment>
<dbReference type="InterPro" id="IPR038460">
    <property type="entry name" value="AcetylCoA_hyd_C_sf"/>
</dbReference>
<dbReference type="InterPro" id="IPR000182">
    <property type="entry name" value="GNAT_dom"/>
</dbReference>
<dbReference type="GO" id="GO:0016747">
    <property type="term" value="F:acyltransferase activity, transferring groups other than amino-acyl groups"/>
    <property type="evidence" value="ECO:0007669"/>
    <property type="project" value="InterPro"/>
</dbReference>
<accession>A0A6B3LA26</accession>
<dbReference type="PRINTS" id="PR01270">
    <property type="entry name" value="HDASUPER"/>
</dbReference>
<dbReference type="InterPro" id="IPR037171">
    <property type="entry name" value="NagB/RpiA_transferase-like"/>
</dbReference>
<dbReference type="GO" id="GO:0006083">
    <property type="term" value="P:acetate metabolic process"/>
    <property type="evidence" value="ECO:0007669"/>
    <property type="project" value="InterPro"/>
</dbReference>
<dbReference type="InterPro" id="IPR037138">
    <property type="entry name" value="His_deacetylse_dom_sf"/>
</dbReference>
<dbReference type="InterPro" id="IPR023801">
    <property type="entry name" value="His_deacetylse_dom"/>
</dbReference>
<dbReference type="Gene3D" id="3.40.800.20">
    <property type="entry name" value="Histone deacetylase domain"/>
    <property type="match status" value="1"/>
</dbReference>
<reference evidence="4 5" key="1">
    <citation type="submission" date="2020-12" db="EMBL/GenBank/DDBJ databases">
        <title>Sulforoseuscoccus oceanibium gen. nov., sp. nov., a representative of the phylum Verrucomicrobia with special cytoplasmic membrane, and proposal of Sulforoseuscoccusaceae fam. nov.</title>
        <authorList>
            <person name="Xi F."/>
        </authorList>
    </citation>
    <scope>NUCLEOTIDE SEQUENCE [LARGE SCALE GENOMIC DNA]</scope>
    <source>
        <strain evidence="4 5">T37</strain>
    </source>
</reference>
<dbReference type="Gene3D" id="3.40.630.30">
    <property type="match status" value="1"/>
</dbReference>
<dbReference type="Pfam" id="PF00583">
    <property type="entry name" value="Acetyltransf_1"/>
    <property type="match status" value="1"/>
</dbReference>
<comment type="similarity">
    <text evidence="1">Belongs to the histone deacetylase family.</text>
</comment>
<dbReference type="SUPFAM" id="SSF55729">
    <property type="entry name" value="Acyl-CoA N-acyltransferases (Nat)"/>
    <property type="match status" value="1"/>
</dbReference>
<keyword evidence="3 4" id="KW-0808">Transferase</keyword>
<organism evidence="4 5">
    <name type="scientific">Sulfuriroseicoccus oceanibius</name>
    <dbReference type="NCBI Taxonomy" id="2707525"/>
    <lineage>
        <taxon>Bacteria</taxon>
        <taxon>Pseudomonadati</taxon>
        <taxon>Verrucomicrobiota</taxon>
        <taxon>Verrucomicrobiia</taxon>
        <taxon>Verrucomicrobiales</taxon>
        <taxon>Verrucomicrobiaceae</taxon>
        <taxon>Sulfuriroseicoccus</taxon>
    </lineage>
</organism>
<gene>
    <name evidence="4" type="ORF">G3M56_005890</name>
</gene>
<name>A0A6B3LA26_9BACT</name>
<dbReference type="Proteomes" id="UP000475117">
    <property type="component" value="Chromosome"/>
</dbReference>
<dbReference type="CDD" id="cd04301">
    <property type="entry name" value="NAT_SF"/>
    <property type="match status" value="1"/>
</dbReference>
<dbReference type="InterPro" id="IPR003702">
    <property type="entry name" value="ActCoA_hydro_N"/>
</dbReference>
<dbReference type="PANTHER" id="PTHR21432">
    <property type="entry name" value="ACETYL-COA HYDROLASE-RELATED"/>
    <property type="match status" value="1"/>
</dbReference>
<dbReference type="Gene3D" id="3.30.750.70">
    <property type="entry name" value="4-hydroxybutyrate coenzyme like domains"/>
    <property type="match status" value="1"/>
</dbReference>
<dbReference type="Gene3D" id="3.40.1080.10">
    <property type="entry name" value="Glutaconate Coenzyme A-transferase"/>
    <property type="match status" value="1"/>
</dbReference>
<dbReference type="CDD" id="cd09992">
    <property type="entry name" value="HDAC_classII"/>
    <property type="match status" value="1"/>
</dbReference>
<dbReference type="Pfam" id="PF00850">
    <property type="entry name" value="Hist_deacetyl"/>
    <property type="match status" value="1"/>
</dbReference>
<dbReference type="KEGG" id="soa:G3M56_005890"/>
<dbReference type="AlphaFoldDB" id="A0A6B3LA26"/>
<evidence type="ECO:0000256" key="2">
    <source>
        <dbReference type="ARBA" id="ARBA00009632"/>
    </source>
</evidence>
<keyword evidence="5" id="KW-1185">Reference proteome</keyword>
<dbReference type="InterPro" id="IPR026888">
    <property type="entry name" value="AcetylCoA_hyd_C"/>
</dbReference>
<protein>
    <submittedName>
        <fullName evidence="4">GNAT family N-acetyltransferase</fullName>
    </submittedName>
</protein>
<evidence type="ECO:0000313" key="5">
    <source>
        <dbReference type="Proteomes" id="UP000475117"/>
    </source>
</evidence>
<dbReference type="RefSeq" id="WP_164362792.1">
    <property type="nucleotide sequence ID" value="NZ_CP066776.1"/>
</dbReference>
<dbReference type="EMBL" id="CP066776">
    <property type="protein sequence ID" value="QQL46112.1"/>
    <property type="molecule type" value="Genomic_DNA"/>
</dbReference>
<dbReference type="GO" id="GO:0008775">
    <property type="term" value="F:acetate CoA-transferase activity"/>
    <property type="evidence" value="ECO:0007669"/>
    <property type="project" value="InterPro"/>
</dbReference>
<evidence type="ECO:0000256" key="3">
    <source>
        <dbReference type="ARBA" id="ARBA00022679"/>
    </source>
</evidence>
<evidence type="ECO:0000313" key="4">
    <source>
        <dbReference type="EMBL" id="QQL46112.1"/>
    </source>
</evidence>
<dbReference type="InterPro" id="IPR016181">
    <property type="entry name" value="Acyl_CoA_acyltransferase"/>
</dbReference>
<dbReference type="InterPro" id="IPR046433">
    <property type="entry name" value="ActCoA_hydro"/>
</dbReference>
<dbReference type="PANTHER" id="PTHR21432:SF20">
    <property type="entry name" value="ACETYL-COA HYDROLASE"/>
    <property type="match status" value="1"/>
</dbReference>
<dbReference type="Gene3D" id="3.40.1080.20">
    <property type="entry name" value="Acetyl-CoA hydrolase/transferase C-terminal domain"/>
    <property type="match status" value="1"/>
</dbReference>
<dbReference type="SUPFAM" id="SSF52768">
    <property type="entry name" value="Arginase/deacetylase"/>
    <property type="match status" value="1"/>
</dbReference>
<dbReference type="PROSITE" id="PS51186">
    <property type="entry name" value="GNAT"/>
    <property type="match status" value="1"/>
</dbReference>
<dbReference type="InterPro" id="IPR023696">
    <property type="entry name" value="Ureohydrolase_dom_sf"/>
</dbReference>
<evidence type="ECO:0000256" key="1">
    <source>
        <dbReference type="ARBA" id="ARBA00005947"/>
    </source>
</evidence>
<sequence>MNELKPTDWPRIVRPGARVFIGSGAGVPRKLIDGMLAAGDRLRDVELVHIHTLGATPWIEKKYAAQFRTNTFFMTPEVGQAVIEGRADYTPCSLSEVPKLFKSTILPVDVALVTVSPPDENGNMTLGVSVDVVRAAVDSARIVVAQINRHMPRTNGGATIHAADVQYFLEGHMPLPVLERPENDAVRSRIGGYLAELVEDGSTLQVGIGHTPQTVIASLAGHQRLGIHTGMLSDALIDLIKCGAVDNSRKHFQAGTTIASHAIGSRAVYDFVNENPEVSFHSSGWVNDPSVIALNHKMVAVNGARLIDITGQVVRDSAGHQYYGGIGAQIDFLRGATASPGGRPVYVLPSTNSDQTESRIVAGLTEGTSVATGRTDVQYIVTEYGVAALRGLSIRDRALEMIQIAHPKFREELLRGAHARGWIPKFVSLAPTSVKPDDMTSGVEFQRLVLGKDGARNFFLRPLHPSDIRRLQQFFYSHSEETVRWRYGYLRENMPADSAYELVGVDQTRDLALGIFEEAHAGGAPELRSVGRFYQDDDGKSAEIAFVVHDERRRMGMASILLEQLADIASARGIERFWAEVMTGNRPMRQLFEKYGATSKRSQDTDGFVCTMEVAKILELAKLFQSERGEKLNGDAAPSYRVGWFWSESCLKHDTGPGQVETPERYQVLGDRLRGLAETLDAVPLRGREATRAELLRCHAAHYLDIVHIDVENLADQLRTGDTPICPESERVAKLAVGAGLEAVDRVMTNEINRAFVAVRPPGHHATPDRGMGFCVYNNIALMARHAQEVHGVKRVLIVDWDVHHGNGTQDIFSADPSVFCFSSHQQGIFPFSGGAEETGAGPGRGTVMNFPLPEGSGRDEILPLITGPLTDAMESFQPDLVLISAGFDARIDDPVGDFTLSDEDFADLTRAVSAISERWAGGRMISVLEGGYNPEGLASAAAAHFEALFEG</sequence>
<dbReference type="InterPro" id="IPR000286">
    <property type="entry name" value="HDACs"/>
</dbReference>
<dbReference type="Pfam" id="PF02550">
    <property type="entry name" value="AcetylCoA_hydro"/>
    <property type="match status" value="1"/>
</dbReference>